<dbReference type="EMBL" id="RXHU01000041">
    <property type="protein sequence ID" value="RTE09001.1"/>
    <property type="molecule type" value="Genomic_DNA"/>
</dbReference>
<keyword evidence="4" id="KW-1185">Reference proteome</keyword>
<evidence type="ECO:0000259" key="2">
    <source>
        <dbReference type="Pfam" id="PF07833"/>
    </source>
</evidence>
<feature type="chain" id="PRO_5019186270" description="Copper amine oxidase-like N-terminal domain-containing protein" evidence="1">
    <location>
        <begin position="24"/>
        <end position="276"/>
    </location>
</feature>
<sequence length="276" mass="30221">MDKKKLLIGTAALLLCFAGAVKAASLNGDYAGNPIVKVLFGGKELQVEDVPGVIQDGRTLVPLYLLKQTGASVTWDPDKYAVDVSFPNKVEDFAATIPALNEQAKAYAAKNIQLIYNAYGPYVKVELEQAGDSNTDNDHIIALSQFVVNSPVEELIVETVHNHQVFGITALKRLDAEQFHQKKLSEYDFIRRWRFQPNNSAIDLAAPNRPQPTPPQPTVGTGIGPACQQITANYNAQMLEAVNTYNASVTSHSSGFDEYLSKLQQSMEAALKENHC</sequence>
<dbReference type="OrthoDB" id="1953244at2"/>
<organism evidence="3 4">
    <name type="scientific">Paenibacillus whitsoniae</name>
    <dbReference type="NCBI Taxonomy" id="2496558"/>
    <lineage>
        <taxon>Bacteria</taxon>
        <taxon>Bacillati</taxon>
        <taxon>Bacillota</taxon>
        <taxon>Bacilli</taxon>
        <taxon>Bacillales</taxon>
        <taxon>Paenibacillaceae</taxon>
        <taxon>Paenibacillus</taxon>
    </lineage>
</organism>
<dbReference type="RefSeq" id="WP_126141976.1">
    <property type="nucleotide sequence ID" value="NZ_RXHU01000041.1"/>
</dbReference>
<comment type="caution">
    <text evidence="3">The sequence shown here is derived from an EMBL/GenBank/DDBJ whole genome shotgun (WGS) entry which is preliminary data.</text>
</comment>
<dbReference type="InterPro" id="IPR012854">
    <property type="entry name" value="Cu_amine_oxidase-like_N"/>
</dbReference>
<evidence type="ECO:0000313" key="3">
    <source>
        <dbReference type="EMBL" id="RTE09001.1"/>
    </source>
</evidence>
<dbReference type="Pfam" id="PF07833">
    <property type="entry name" value="Cu_amine_oxidN1"/>
    <property type="match status" value="1"/>
</dbReference>
<accession>A0A430JDA9</accession>
<protein>
    <recommendedName>
        <fullName evidence="2">Copper amine oxidase-like N-terminal domain-containing protein</fullName>
    </recommendedName>
</protein>
<gene>
    <name evidence="3" type="ORF">EJQ19_14640</name>
</gene>
<keyword evidence="1" id="KW-0732">Signal</keyword>
<evidence type="ECO:0000313" key="4">
    <source>
        <dbReference type="Proteomes" id="UP000276128"/>
    </source>
</evidence>
<reference evidence="3 4" key="1">
    <citation type="submission" date="2018-12" db="EMBL/GenBank/DDBJ databases">
        <title>Bacillus ochoae sp. nov., Paenibacillus whitsoniae sp. nov., Paenibacillus spiritus sp. nov. Isolated from the Mars Exploration Rover during spacecraft assembly.</title>
        <authorList>
            <person name="Seuylemezian A."/>
            <person name="Vaishampayan P."/>
        </authorList>
    </citation>
    <scope>NUCLEOTIDE SEQUENCE [LARGE SCALE GENOMIC DNA]</scope>
    <source>
        <strain evidence="3 4">MER 54</strain>
    </source>
</reference>
<evidence type="ECO:0000256" key="1">
    <source>
        <dbReference type="SAM" id="SignalP"/>
    </source>
</evidence>
<dbReference type="AlphaFoldDB" id="A0A430JDA9"/>
<name>A0A430JDA9_9BACL</name>
<feature type="signal peptide" evidence="1">
    <location>
        <begin position="1"/>
        <end position="23"/>
    </location>
</feature>
<feature type="domain" description="Copper amine oxidase-like N-terminal" evidence="2">
    <location>
        <begin position="42"/>
        <end position="86"/>
    </location>
</feature>
<dbReference type="Proteomes" id="UP000276128">
    <property type="component" value="Unassembled WGS sequence"/>
</dbReference>
<proteinExistence type="predicted"/>